<dbReference type="EMBL" id="JAUIZM010000008">
    <property type="protein sequence ID" value="KAK1367560.1"/>
    <property type="molecule type" value="Genomic_DNA"/>
</dbReference>
<dbReference type="AlphaFoldDB" id="A0AAD8M9U0"/>
<evidence type="ECO:0000313" key="13">
    <source>
        <dbReference type="EMBL" id="KAK1367560.1"/>
    </source>
</evidence>
<evidence type="ECO:0000256" key="2">
    <source>
        <dbReference type="ARBA" id="ARBA00004496"/>
    </source>
</evidence>
<evidence type="ECO:0000256" key="8">
    <source>
        <dbReference type="ARBA" id="ARBA00022833"/>
    </source>
</evidence>
<accession>A0AAD8M9U0</accession>
<dbReference type="InterPro" id="IPR056511">
    <property type="entry name" value="IDM1_C"/>
</dbReference>
<evidence type="ECO:0000256" key="1">
    <source>
        <dbReference type="ARBA" id="ARBA00004123"/>
    </source>
</evidence>
<organism evidence="13 14">
    <name type="scientific">Heracleum sosnowskyi</name>
    <dbReference type="NCBI Taxonomy" id="360622"/>
    <lineage>
        <taxon>Eukaryota</taxon>
        <taxon>Viridiplantae</taxon>
        <taxon>Streptophyta</taxon>
        <taxon>Embryophyta</taxon>
        <taxon>Tracheophyta</taxon>
        <taxon>Spermatophyta</taxon>
        <taxon>Magnoliopsida</taxon>
        <taxon>eudicotyledons</taxon>
        <taxon>Gunneridae</taxon>
        <taxon>Pentapetalae</taxon>
        <taxon>asterids</taxon>
        <taxon>campanulids</taxon>
        <taxon>Apiales</taxon>
        <taxon>Apiaceae</taxon>
        <taxon>Apioideae</taxon>
        <taxon>apioid superclade</taxon>
        <taxon>Tordylieae</taxon>
        <taxon>Tordyliinae</taxon>
        <taxon>Heracleum</taxon>
    </lineage>
</organism>
<reference evidence="13" key="2">
    <citation type="submission" date="2023-05" db="EMBL/GenBank/DDBJ databases">
        <authorList>
            <person name="Schelkunov M.I."/>
        </authorList>
    </citation>
    <scope>NUCLEOTIDE SEQUENCE</scope>
    <source>
        <strain evidence="13">Hsosn_3</strain>
        <tissue evidence="13">Leaf</tissue>
    </source>
</reference>
<keyword evidence="3" id="KW-0963">Cytoplasm</keyword>
<dbReference type="CDD" id="cd00200">
    <property type="entry name" value="WD40"/>
    <property type="match status" value="1"/>
</dbReference>
<dbReference type="SMART" id="SM00320">
    <property type="entry name" value="WD40"/>
    <property type="match status" value="8"/>
</dbReference>
<dbReference type="SUPFAM" id="SSF50998">
    <property type="entry name" value="Quinoprotein alcohol dehydrogenase-like"/>
    <property type="match status" value="1"/>
</dbReference>
<evidence type="ECO:0000256" key="7">
    <source>
        <dbReference type="ARBA" id="ARBA00022771"/>
    </source>
</evidence>
<feature type="repeat" description="WD" evidence="11">
    <location>
        <begin position="224"/>
        <end position="265"/>
    </location>
</feature>
<keyword evidence="8" id="KW-0862">Zinc</keyword>
<dbReference type="GO" id="GO:0005737">
    <property type="term" value="C:cytoplasm"/>
    <property type="evidence" value="ECO:0007669"/>
    <property type="project" value="UniProtKB-SubCell"/>
</dbReference>
<keyword evidence="14" id="KW-1185">Reference proteome</keyword>
<dbReference type="InterPro" id="IPR015943">
    <property type="entry name" value="WD40/YVTN_repeat-like_dom_sf"/>
</dbReference>
<keyword evidence="5" id="KW-0479">Metal-binding</keyword>
<dbReference type="PRINTS" id="PR00320">
    <property type="entry name" value="GPROTEINBRPT"/>
</dbReference>
<feature type="repeat" description="WD" evidence="11">
    <location>
        <begin position="313"/>
        <end position="354"/>
    </location>
</feature>
<name>A0AAD8M9U0_9APIA</name>
<keyword evidence="6" id="KW-0677">Repeat</keyword>
<comment type="caution">
    <text evidence="13">The sequence shown here is derived from an EMBL/GenBank/DDBJ whole genome shotgun (WGS) entry which is preliminary data.</text>
</comment>
<dbReference type="PROSITE" id="PS50294">
    <property type="entry name" value="WD_REPEATS_REGION"/>
    <property type="match status" value="4"/>
</dbReference>
<feature type="repeat" description="WD" evidence="11">
    <location>
        <begin position="179"/>
        <end position="220"/>
    </location>
</feature>
<evidence type="ECO:0000313" key="14">
    <source>
        <dbReference type="Proteomes" id="UP001237642"/>
    </source>
</evidence>
<dbReference type="PROSITE" id="PS50016">
    <property type="entry name" value="ZF_PHD_2"/>
    <property type="match status" value="1"/>
</dbReference>
<proteinExistence type="predicted"/>
<gene>
    <name evidence="13" type="ORF">POM88_033652</name>
</gene>
<evidence type="ECO:0000256" key="3">
    <source>
        <dbReference type="ARBA" id="ARBA00022490"/>
    </source>
</evidence>
<evidence type="ECO:0000256" key="4">
    <source>
        <dbReference type="ARBA" id="ARBA00022574"/>
    </source>
</evidence>
<evidence type="ECO:0000259" key="12">
    <source>
        <dbReference type="PROSITE" id="PS50016"/>
    </source>
</evidence>
<dbReference type="InterPro" id="IPR051179">
    <property type="entry name" value="WD_repeat_multifunction"/>
</dbReference>
<dbReference type="InterPro" id="IPR001680">
    <property type="entry name" value="WD40_rpt"/>
</dbReference>
<evidence type="ECO:0000256" key="10">
    <source>
        <dbReference type="PROSITE-ProRule" id="PRU00146"/>
    </source>
</evidence>
<dbReference type="Pfam" id="PF16135">
    <property type="entry name" value="TDBD"/>
    <property type="match status" value="1"/>
</dbReference>
<protein>
    <recommendedName>
        <fullName evidence="12">PHD-type domain-containing protein</fullName>
    </recommendedName>
</protein>
<dbReference type="InterPro" id="IPR019786">
    <property type="entry name" value="Zinc_finger_PHD-type_CS"/>
</dbReference>
<dbReference type="InterPro" id="IPR011047">
    <property type="entry name" value="Quinoprotein_ADH-like_sf"/>
</dbReference>
<evidence type="ECO:0000256" key="6">
    <source>
        <dbReference type="ARBA" id="ARBA00022737"/>
    </source>
</evidence>
<dbReference type="Gene3D" id="3.30.40.10">
    <property type="entry name" value="Zinc/RING finger domain, C3HC4 (zinc finger)"/>
    <property type="match status" value="1"/>
</dbReference>
<evidence type="ECO:0000256" key="5">
    <source>
        <dbReference type="ARBA" id="ARBA00022723"/>
    </source>
</evidence>
<dbReference type="InterPro" id="IPR020472">
    <property type="entry name" value="WD40_PAC1"/>
</dbReference>
<feature type="repeat" description="WD" evidence="11">
    <location>
        <begin position="355"/>
        <end position="396"/>
    </location>
</feature>
<dbReference type="Pfam" id="PF00400">
    <property type="entry name" value="WD40"/>
    <property type="match status" value="8"/>
</dbReference>
<dbReference type="GO" id="GO:0008270">
    <property type="term" value="F:zinc ion binding"/>
    <property type="evidence" value="ECO:0007669"/>
    <property type="project" value="UniProtKB-KW"/>
</dbReference>
<dbReference type="FunFam" id="2.130.10.10:FF:000074">
    <property type="entry name" value="Angio-associated migratory cell protein-like protein"/>
    <property type="match status" value="1"/>
</dbReference>
<feature type="repeat" description="WD" evidence="11">
    <location>
        <begin position="137"/>
        <end position="178"/>
    </location>
</feature>
<dbReference type="SMART" id="SM00249">
    <property type="entry name" value="PHD"/>
    <property type="match status" value="1"/>
</dbReference>
<sequence>MNTDEDHGEIFLDDSDIIQEFTVDEEDLPDADEDGGSDDEVFDEADDSIHIFTGHTGELYTVACSPTDPTLVATGGGDDKGFIWKIGQGDWAFQLHGHQDSVSSLAFSTDGQLLASGSLDGIIQVWDIATSNLKCTLDGPGGSIEWVRWHPRGHLIMAGSEDSTVWLWNADKNAWLNTFSGHRSSVTCGEFTPDGKIICTGSDDATLRIWNPKDGKNIHVVEGYGYHTDGLTCMAISSDSTLALTGSKDNLVRVVSITTGKVVSSLNAHKDSIECVGFAASSHLEGDSRWAATGSMDHKLIVWDIQHSLPRCTCEHEDGVTCLLWLGASKFIASGCVDGKVRIWDSLSGDCVRTLSGHSAAIQSLAVSADLQFIVSVSIDGTSRAFEISLENTILKLLGHLGLGVLSFIFFYHTNMSARPKKSKHCHSSSSSISCTSNDSSSGFVANEQLDVAPVRGRRGRPPKNEVHEKESKKTILSWMINCKIVQEYAAVCYVHNNADKEPLKVGKITREGILCNCCIKVLTAENFQYHAVGGVDRPYERIVVMNMNRSLMFCMIKAWNLPSELPVCRFNLISGFGSYNDKYDDACMICADGGELMCCDREQCNSTLHYRCMDMEDVPASDWFCPYCVCKLCANPACEPACEEDCVDTCLQCEKKYHWECHPDSNIDINRIPISPFCGKGCKEIYEKLEKMVGVSNKLDGEYTWTLLRRMEKGDSAAGTRDFYRITECHSKLAIARSLMKDCFEPITDRHTKIDVIQSIVYNFSSNYARINFRGFYTAVLEKDGEIVSAASLRIHGTKLAEMPFIATNAIHRRKGMCRKLMSAIESALCFLNVEYLIIPSVHQKVKTWNAGYNFTHLNAEMKKQIMCYNTVMFHDSIRLQKVMLPPVNGQVARETEINAGRQPRNSGIDLNQEMIYNSTE</sequence>
<dbReference type="PROSITE" id="PS01359">
    <property type="entry name" value="ZF_PHD_1"/>
    <property type="match status" value="1"/>
</dbReference>
<dbReference type="SUPFAM" id="SSF55729">
    <property type="entry name" value="Acyl-CoA N-acyltransferases (Nat)"/>
    <property type="match status" value="1"/>
</dbReference>
<dbReference type="InterPro" id="IPR001965">
    <property type="entry name" value="Znf_PHD"/>
</dbReference>
<feature type="repeat" description="WD" evidence="11">
    <location>
        <begin position="266"/>
        <end position="306"/>
    </location>
</feature>
<feature type="repeat" description="WD" evidence="11">
    <location>
        <begin position="52"/>
        <end position="86"/>
    </location>
</feature>
<dbReference type="GO" id="GO:0005634">
    <property type="term" value="C:nucleus"/>
    <property type="evidence" value="ECO:0007669"/>
    <property type="project" value="UniProtKB-SubCell"/>
</dbReference>
<dbReference type="CDD" id="cd04301">
    <property type="entry name" value="NAT_SF"/>
    <property type="match status" value="1"/>
</dbReference>
<dbReference type="PANTHER" id="PTHR19857">
    <property type="entry name" value="MITOCHONDRIAL DIVISION PROTEIN 1-RELATED"/>
    <property type="match status" value="1"/>
</dbReference>
<dbReference type="InterPro" id="IPR013083">
    <property type="entry name" value="Znf_RING/FYVE/PHD"/>
</dbReference>
<feature type="repeat" description="WD" evidence="11">
    <location>
        <begin position="95"/>
        <end position="136"/>
    </location>
</feature>
<reference evidence="13" key="1">
    <citation type="submission" date="2023-02" db="EMBL/GenBank/DDBJ databases">
        <title>Genome of toxic invasive species Heracleum sosnowskyi carries increased number of genes despite the absence of recent whole-genome duplications.</title>
        <authorList>
            <person name="Schelkunov M."/>
            <person name="Shtratnikova V."/>
            <person name="Makarenko M."/>
            <person name="Klepikova A."/>
            <person name="Omelchenko D."/>
            <person name="Novikova G."/>
            <person name="Obukhova E."/>
            <person name="Bogdanov V."/>
            <person name="Penin A."/>
            <person name="Logacheva M."/>
        </authorList>
    </citation>
    <scope>NUCLEOTIDE SEQUENCE</scope>
    <source>
        <strain evidence="13">Hsosn_3</strain>
        <tissue evidence="13">Leaf</tissue>
    </source>
</reference>
<evidence type="ECO:0000256" key="11">
    <source>
        <dbReference type="PROSITE-ProRule" id="PRU00221"/>
    </source>
</evidence>
<dbReference type="InterPro" id="IPR019775">
    <property type="entry name" value="WD40_repeat_CS"/>
</dbReference>
<dbReference type="InterPro" id="IPR011011">
    <property type="entry name" value="Znf_FYVE_PHD"/>
</dbReference>
<keyword evidence="9" id="KW-0539">Nucleus</keyword>
<dbReference type="SUPFAM" id="SSF57903">
    <property type="entry name" value="FYVE/PHD zinc finger"/>
    <property type="match status" value="1"/>
</dbReference>
<dbReference type="Proteomes" id="UP001237642">
    <property type="component" value="Unassembled WGS sequence"/>
</dbReference>
<dbReference type="Pfam" id="PF23209">
    <property type="entry name" value="IDM1_C"/>
    <property type="match status" value="1"/>
</dbReference>
<dbReference type="InterPro" id="IPR019787">
    <property type="entry name" value="Znf_PHD-finger"/>
</dbReference>
<dbReference type="InterPro" id="IPR016181">
    <property type="entry name" value="Acyl_CoA_acyltransferase"/>
</dbReference>
<comment type="subcellular location">
    <subcellularLocation>
        <location evidence="2">Cytoplasm</location>
    </subcellularLocation>
    <subcellularLocation>
        <location evidence="1">Nucleus</location>
    </subcellularLocation>
</comment>
<dbReference type="PROSITE" id="PS00678">
    <property type="entry name" value="WD_REPEATS_1"/>
    <property type="match status" value="2"/>
</dbReference>
<dbReference type="PROSITE" id="PS50082">
    <property type="entry name" value="WD_REPEATS_2"/>
    <property type="match status" value="8"/>
</dbReference>
<keyword evidence="4 11" id="KW-0853">WD repeat</keyword>
<keyword evidence="7 10" id="KW-0863">Zinc-finger</keyword>
<dbReference type="PANTHER" id="PTHR19857:SF8">
    <property type="entry name" value="ANGIO-ASSOCIATED MIGRATORY CELL PROTEIN"/>
    <property type="match status" value="1"/>
</dbReference>
<feature type="domain" description="PHD-type" evidence="12">
    <location>
        <begin position="585"/>
        <end position="632"/>
    </location>
</feature>
<dbReference type="InterPro" id="IPR032308">
    <property type="entry name" value="TDBD"/>
</dbReference>
<dbReference type="Gene3D" id="2.130.10.10">
    <property type="entry name" value="YVTN repeat-like/Quinoprotein amine dehydrogenase"/>
    <property type="match status" value="3"/>
</dbReference>
<evidence type="ECO:0000256" key="9">
    <source>
        <dbReference type="ARBA" id="ARBA00023242"/>
    </source>
</evidence>